<gene>
    <name evidence="8" type="ORF">Mucpa_1258</name>
</gene>
<dbReference type="eggNOG" id="COG4700">
    <property type="taxonomic scope" value="Bacteria"/>
</dbReference>
<dbReference type="Pfam" id="PF13396">
    <property type="entry name" value="PLDc_N"/>
    <property type="match status" value="1"/>
</dbReference>
<keyword evidence="9" id="KW-1185">Reference proteome</keyword>
<dbReference type="EMBL" id="CM001403">
    <property type="protein sequence ID" value="EHQ25422.1"/>
    <property type="molecule type" value="Genomic_DNA"/>
</dbReference>
<dbReference type="Proteomes" id="UP000002774">
    <property type="component" value="Chromosome"/>
</dbReference>
<dbReference type="AlphaFoldDB" id="H1YGN6"/>
<proteinExistence type="predicted"/>
<evidence type="ECO:0000256" key="6">
    <source>
        <dbReference type="SAM" id="Phobius"/>
    </source>
</evidence>
<evidence type="ECO:0000256" key="5">
    <source>
        <dbReference type="ARBA" id="ARBA00023136"/>
    </source>
</evidence>
<evidence type="ECO:0000313" key="8">
    <source>
        <dbReference type="EMBL" id="EHQ25422.1"/>
    </source>
</evidence>
<sequence length="253" mass="29204">MFFENSYFYYISIGLQVICAIHCIQRGNQNKWIWLIVFLPVVGSIAYIYTEMLSGRNMRGPKLDVGAIINPGGKIKKLEENLRFTDTFANKIKLADAYLAAGYTGQAIELYESSLTGTFADNEHAISQLMLAYFNKQRYEDVITSARKISRSQKFPKSKAHMFYALSLENVGQPEAAETEFKAMKGRYSCFEQRYQYGKFLLRVGRDDDARRIFTDILDELPHLSSMERKSNRAWFNNTKEELRAMEVGTIKR</sequence>
<accession>H1YGN6</accession>
<evidence type="ECO:0000259" key="7">
    <source>
        <dbReference type="Pfam" id="PF13396"/>
    </source>
</evidence>
<dbReference type="RefSeq" id="WP_008505145.1">
    <property type="nucleotide sequence ID" value="NZ_CM001403.1"/>
</dbReference>
<dbReference type="SUPFAM" id="SSF48452">
    <property type="entry name" value="TPR-like"/>
    <property type="match status" value="1"/>
</dbReference>
<evidence type="ECO:0000256" key="3">
    <source>
        <dbReference type="ARBA" id="ARBA00022692"/>
    </source>
</evidence>
<dbReference type="GO" id="GO:0005886">
    <property type="term" value="C:plasma membrane"/>
    <property type="evidence" value="ECO:0007669"/>
    <property type="project" value="UniProtKB-SubCell"/>
</dbReference>
<feature type="domain" description="Cardiolipin synthase N-terminal" evidence="7">
    <location>
        <begin position="15"/>
        <end position="48"/>
    </location>
</feature>
<evidence type="ECO:0000256" key="1">
    <source>
        <dbReference type="ARBA" id="ARBA00004651"/>
    </source>
</evidence>
<dbReference type="PIRSF" id="PIRSF030959">
    <property type="entry name" value="UCP030959"/>
    <property type="match status" value="1"/>
</dbReference>
<feature type="transmembrane region" description="Helical" evidence="6">
    <location>
        <begin position="32"/>
        <end position="49"/>
    </location>
</feature>
<evidence type="ECO:0000256" key="2">
    <source>
        <dbReference type="ARBA" id="ARBA00022475"/>
    </source>
</evidence>
<feature type="transmembrane region" description="Helical" evidence="6">
    <location>
        <begin position="6"/>
        <end position="25"/>
    </location>
</feature>
<dbReference type="InterPro" id="IPR027379">
    <property type="entry name" value="CLS_N"/>
</dbReference>
<comment type="subcellular location">
    <subcellularLocation>
        <location evidence="1">Cell membrane</location>
        <topology evidence="1">Multi-pass membrane protein</topology>
    </subcellularLocation>
</comment>
<dbReference type="InterPro" id="IPR014562">
    <property type="entry name" value="UCP030959_TPR_rpt-cont"/>
</dbReference>
<keyword evidence="2" id="KW-1003">Cell membrane</keyword>
<organism evidence="8 9">
    <name type="scientific">Mucilaginibacter paludis DSM 18603</name>
    <dbReference type="NCBI Taxonomy" id="714943"/>
    <lineage>
        <taxon>Bacteria</taxon>
        <taxon>Pseudomonadati</taxon>
        <taxon>Bacteroidota</taxon>
        <taxon>Sphingobacteriia</taxon>
        <taxon>Sphingobacteriales</taxon>
        <taxon>Sphingobacteriaceae</taxon>
        <taxon>Mucilaginibacter</taxon>
    </lineage>
</organism>
<dbReference type="OrthoDB" id="794036at2"/>
<reference evidence="8" key="1">
    <citation type="submission" date="2011-09" db="EMBL/GenBank/DDBJ databases">
        <title>The permanent draft genome of Mucilaginibacter paludis DSM 18603.</title>
        <authorList>
            <consortium name="US DOE Joint Genome Institute (JGI-PGF)"/>
            <person name="Lucas S."/>
            <person name="Han J."/>
            <person name="Lapidus A."/>
            <person name="Bruce D."/>
            <person name="Goodwin L."/>
            <person name="Pitluck S."/>
            <person name="Peters L."/>
            <person name="Kyrpides N."/>
            <person name="Mavromatis K."/>
            <person name="Ivanova N."/>
            <person name="Mikhailova N."/>
            <person name="Held B."/>
            <person name="Detter J.C."/>
            <person name="Tapia R."/>
            <person name="Han C."/>
            <person name="Land M."/>
            <person name="Hauser L."/>
            <person name="Markowitz V."/>
            <person name="Cheng J.-F."/>
            <person name="Hugenholtz P."/>
            <person name="Woyke T."/>
            <person name="Wu D."/>
            <person name="Tindall B."/>
            <person name="Brambilla E."/>
            <person name="Klenk H.-P."/>
            <person name="Eisen J.A."/>
        </authorList>
    </citation>
    <scope>NUCLEOTIDE SEQUENCE [LARGE SCALE GENOMIC DNA]</scope>
    <source>
        <strain evidence="8">DSM 18603</strain>
    </source>
</reference>
<protein>
    <recommendedName>
        <fullName evidence="7">Cardiolipin synthase N-terminal domain-containing protein</fullName>
    </recommendedName>
</protein>
<keyword evidence="4 6" id="KW-1133">Transmembrane helix</keyword>
<evidence type="ECO:0000313" key="9">
    <source>
        <dbReference type="Proteomes" id="UP000002774"/>
    </source>
</evidence>
<dbReference type="HOGENOM" id="CLU_088596_1_0_10"/>
<keyword evidence="5 6" id="KW-0472">Membrane</keyword>
<dbReference type="STRING" id="714943.Mucpa_1258"/>
<dbReference type="Gene3D" id="1.25.40.10">
    <property type="entry name" value="Tetratricopeptide repeat domain"/>
    <property type="match status" value="1"/>
</dbReference>
<dbReference type="InterPro" id="IPR011990">
    <property type="entry name" value="TPR-like_helical_dom_sf"/>
</dbReference>
<name>H1YGN6_9SPHI</name>
<keyword evidence="3 6" id="KW-0812">Transmembrane</keyword>
<evidence type="ECO:0000256" key="4">
    <source>
        <dbReference type="ARBA" id="ARBA00022989"/>
    </source>
</evidence>